<protein>
    <submittedName>
        <fullName evidence="1">Uncharacterized protein</fullName>
    </submittedName>
</protein>
<sequence length="91" mass="10239">MYFLAFVLLLAGLVSSATIVYDPENNPTGKYEPSQYEVGFIDAARRLCTRSYGDGAYTRTDKSFFGDCYDVGAGIRETDYHVPCCHKKYID</sequence>
<gene>
    <name evidence="1" type="ORF">PTTW11_06487</name>
</gene>
<reference evidence="1" key="1">
    <citation type="submission" date="2021-02" db="EMBL/GenBank/DDBJ databases">
        <authorList>
            <person name="Syme A R."/>
            <person name="Syme A R."/>
            <person name="Moolhuijzen P."/>
        </authorList>
    </citation>
    <scope>NUCLEOTIDE SEQUENCE</scope>
    <source>
        <strain evidence="1">W1-1</strain>
    </source>
</reference>
<evidence type="ECO:0000313" key="1">
    <source>
        <dbReference type="EMBL" id="CAE7179118.1"/>
    </source>
</evidence>
<evidence type="ECO:0000313" key="2">
    <source>
        <dbReference type="Proteomes" id="UP000472372"/>
    </source>
</evidence>
<dbReference type="AlphaFoldDB" id="A0A6S6W7M4"/>
<name>A0A6S6W7M4_9PLEO</name>
<dbReference type="EMBL" id="HG992981">
    <property type="protein sequence ID" value="CAE7179118.1"/>
    <property type="molecule type" value="Genomic_DNA"/>
</dbReference>
<proteinExistence type="predicted"/>
<dbReference type="Proteomes" id="UP000472372">
    <property type="component" value="Chromosome 5"/>
</dbReference>
<organism evidence="1 2">
    <name type="scientific">Pyrenophora teres f. teres</name>
    <dbReference type="NCBI Taxonomy" id="97479"/>
    <lineage>
        <taxon>Eukaryota</taxon>
        <taxon>Fungi</taxon>
        <taxon>Dikarya</taxon>
        <taxon>Ascomycota</taxon>
        <taxon>Pezizomycotina</taxon>
        <taxon>Dothideomycetes</taxon>
        <taxon>Pleosporomycetidae</taxon>
        <taxon>Pleosporales</taxon>
        <taxon>Pleosporineae</taxon>
        <taxon>Pleosporaceae</taxon>
        <taxon>Pyrenophora</taxon>
    </lineage>
</organism>
<accession>A0A6S6W7M4</accession>